<proteinExistence type="predicted"/>
<keyword evidence="2" id="KW-0436">Ligase</keyword>
<dbReference type="EMBL" id="JYIV01000021">
    <property type="protein sequence ID" value="KJL24056.1"/>
    <property type="molecule type" value="Genomic_DNA"/>
</dbReference>
<feature type="transmembrane region" description="Helical" evidence="1">
    <location>
        <begin position="40"/>
        <end position="60"/>
    </location>
</feature>
<dbReference type="InterPro" id="IPR051533">
    <property type="entry name" value="WaaL-like"/>
</dbReference>
<dbReference type="RefSeq" id="WP_045263147.1">
    <property type="nucleotide sequence ID" value="NZ_JYIV01000021.1"/>
</dbReference>
<feature type="transmembrane region" description="Helical" evidence="1">
    <location>
        <begin position="196"/>
        <end position="214"/>
    </location>
</feature>
<accession>A0A0F0KXR7</accession>
<evidence type="ECO:0000313" key="3">
    <source>
        <dbReference type="Proteomes" id="UP000033725"/>
    </source>
</evidence>
<sequence length="432" mass="46511">MTSARPVVRLLGSVELARAFTLAALAAVFGSYAIQQMTSATTLATIITVLCLLGAAILWVRRDELSLLRIAPSSLLAFLAWALVSVFWTTDKSDTVFGWMSLFGYAFLAITIGHVRDTLQTVRAIGDTLRVLLAASLAVEILSGVLLDVPFAFLGIQGNLAVGGPIQGLFGSRNMLGFIAVIALITFVIEWRTQSVNTPFAVVSITLAGFLAVLSSSPTVIVLAASVGAVTAVLTIVRHTPADRRSIVQWVLGAVVTLALAAAFALRHQIIAVLDAGSDFSIRGSLWNTILDFVAVKPVQGWGWFGDWARGEYPFTYINFQLDDRHQSALNAFFDVLLQLGAAGLVLFLLLGGVALIRSWLVASTRRSVVYAWTPIMLVTLAVDSMFESFTLVGAGWFMLVLCALRAGQSRSWRENIDAAHTGAIPTLRPQE</sequence>
<evidence type="ECO:0000256" key="1">
    <source>
        <dbReference type="SAM" id="Phobius"/>
    </source>
</evidence>
<name>A0A0F0KXR7_9MICO</name>
<feature type="transmembrane region" description="Helical" evidence="1">
    <location>
        <begin position="168"/>
        <end position="189"/>
    </location>
</feature>
<protein>
    <submittedName>
        <fullName evidence="2">O-Antigen ligase</fullName>
    </submittedName>
</protein>
<dbReference type="OrthoDB" id="5123754at2"/>
<feature type="transmembrane region" description="Helical" evidence="1">
    <location>
        <begin position="368"/>
        <end position="383"/>
    </location>
</feature>
<dbReference type="PANTHER" id="PTHR37422">
    <property type="entry name" value="TEICHURONIC ACID BIOSYNTHESIS PROTEIN TUAE"/>
    <property type="match status" value="1"/>
</dbReference>
<feature type="transmembrane region" description="Helical" evidence="1">
    <location>
        <begin position="131"/>
        <end position="156"/>
    </location>
</feature>
<feature type="transmembrane region" description="Helical" evidence="1">
    <location>
        <begin position="336"/>
        <end position="356"/>
    </location>
</feature>
<organism evidence="2 3">
    <name type="scientific">Microbacterium oxydans</name>
    <dbReference type="NCBI Taxonomy" id="82380"/>
    <lineage>
        <taxon>Bacteria</taxon>
        <taxon>Bacillati</taxon>
        <taxon>Actinomycetota</taxon>
        <taxon>Actinomycetes</taxon>
        <taxon>Micrococcales</taxon>
        <taxon>Microbacteriaceae</taxon>
        <taxon>Microbacterium</taxon>
    </lineage>
</organism>
<comment type="caution">
    <text evidence="2">The sequence shown here is derived from an EMBL/GenBank/DDBJ whole genome shotgun (WGS) entry which is preliminary data.</text>
</comment>
<reference evidence="2 3" key="1">
    <citation type="submission" date="2015-02" db="EMBL/GenBank/DDBJ databases">
        <title>Draft genome sequences of ten Microbacterium spp. with emphasis on heavy metal contaminated environments.</title>
        <authorList>
            <person name="Corretto E."/>
        </authorList>
    </citation>
    <scope>NUCLEOTIDE SEQUENCE [LARGE SCALE GENOMIC DNA]</scope>
    <source>
        <strain evidence="2 3">BEL163</strain>
    </source>
</reference>
<keyword evidence="1" id="KW-1133">Transmembrane helix</keyword>
<keyword evidence="1" id="KW-0472">Membrane</keyword>
<feature type="transmembrane region" description="Helical" evidence="1">
    <location>
        <begin position="96"/>
        <end position="119"/>
    </location>
</feature>
<feature type="transmembrane region" description="Helical" evidence="1">
    <location>
        <begin position="247"/>
        <end position="266"/>
    </location>
</feature>
<dbReference type="Proteomes" id="UP000033725">
    <property type="component" value="Unassembled WGS sequence"/>
</dbReference>
<dbReference type="GO" id="GO:0016874">
    <property type="term" value="F:ligase activity"/>
    <property type="evidence" value="ECO:0007669"/>
    <property type="project" value="UniProtKB-KW"/>
</dbReference>
<dbReference type="PANTHER" id="PTHR37422:SF13">
    <property type="entry name" value="LIPOPOLYSACCHARIDE BIOSYNTHESIS PROTEIN PA4999-RELATED"/>
    <property type="match status" value="1"/>
</dbReference>
<evidence type="ECO:0000313" key="2">
    <source>
        <dbReference type="EMBL" id="KJL24056.1"/>
    </source>
</evidence>
<dbReference type="PATRIC" id="fig|82380.10.peg.1227"/>
<feature type="transmembrane region" description="Helical" evidence="1">
    <location>
        <begin position="67"/>
        <end position="90"/>
    </location>
</feature>
<gene>
    <name evidence="2" type="ORF">RN51_01221</name>
</gene>
<dbReference type="AlphaFoldDB" id="A0A0F0KXR7"/>
<feature type="transmembrane region" description="Helical" evidence="1">
    <location>
        <begin position="220"/>
        <end position="240"/>
    </location>
</feature>
<feature type="transmembrane region" description="Helical" evidence="1">
    <location>
        <begin position="389"/>
        <end position="407"/>
    </location>
</feature>
<feature type="transmembrane region" description="Helical" evidence="1">
    <location>
        <begin position="16"/>
        <end position="34"/>
    </location>
</feature>
<keyword evidence="1" id="KW-0812">Transmembrane</keyword>